<accession>A0A2T0U6I3</accession>
<evidence type="ECO:0000313" key="1">
    <source>
        <dbReference type="EMBL" id="PRY53535.1"/>
    </source>
</evidence>
<dbReference type="EMBL" id="PVTJ01000017">
    <property type="protein sequence ID" value="PRY53535.1"/>
    <property type="molecule type" value="Genomic_DNA"/>
</dbReference>
<name>A0A2T0U6I3_9ACTN</name>
<dbReference type="RefSeq" id="WP_106366881.1">
    <property type="nucleotide sequence ID" value="NZ_PVTJ01000017.1"/>
</dbReference>
<evidence type="ECO:0000313" key="2">
    <source>
        <dbReference type="Proteomes" id="UP000238176"/>
    </source>
</evidence>
<protein>
    <recommendedName>
        <fullName evidence="3">mRNA interferase MazF</fullName>
    </recommendedName>
</protein>
<dbReference type="OrthoDB" id="5192168at2"/>
<proteinExistence type="predicted"/>
<dbReference type="Proteomes" id="UP000238176">
    <property type="component" value="Unassembled WGS sequence"/>
</dbReference>
<keyword evidence="2" id="KW-1185">Reference proteome</keyword>
<comment type="caution">
    <text evidence="1">The sequence shown here is derived from an EMBL/GenBank/DDBJ whole genome shotgun (WGS) entry which is preliminary data.</text>
</comment>
<reference evidence="1 2" key="1">
    <citation type="submission" date="2018-03" db="EMBL/GenBank/DDBJ databases">
        <title>Genomic Encyclopedia of Type Strains, Phase III (KMG-III): the genomes of soil and plant-associated and newly described type strains.</title>
        <authorList>
            <person name="Whitman W."/>
        </authorList>
    </citation>
    <scope>NUCLEOTIDE SEQUENCE [LARGE SCALE GENOMIC DNA]</scope>
    <source>
        <strain evidence="1 2">CGMCC 4.7067</strain>
    </source>
</reference>
<sequence length="101" mass="10566">MTAERGAIVRRGDTGGYAVVISNDMLHTVSSTVILTTVVRSESMAEAWPNVIGVDAAGEHLFAIPVSVHTAPASAIKDVVGRATNEQLRSIVRVLHAATSS</sequence>
<gene>
    <name evidence="1" type="ORF">B0I28_11734</name>
</gene>
<organism evidence="1 2">
    <name type="scientific">Glycomyces artemisiae</name>
    <dbReference type="NCBI Taxonomy" id="1076443"/>
    <lineage>
        <taxon>Bacteria</taxon>
        <taxon>Bacillati</taxon>
        <taxon>Actinomycetota</taxon>
        <taxon>Actinomycetes</taxon>
        <taxon>Glycomycetales</taxon>
        <taxon>Glycomycetaceae</taxon>
        <taxon>Glycomyces</taxon>
    </lineage>
</organism>
<evidence type="ECO:0008006" key="3">
    <source>
        <dbReference type="Google" id="ProtNLM"/>
    </source>
</evidence>
<dbReference type="AlphaFoldDB" id="A0A2T0U6I3"/>